<accession>A0AC61QHW1</accession>
<dbReference type="EC" id="3.5.4.25" evidence="1"/>
<keyword evidence="2" id="KW-1185">Reference proteome</keyword>
<gene>
    <name evidence="1" type="ORF">E0946_06510</name>
</gene>
<name>A0AC61QHW1_9BACT</name>
<reference evidence="1" key="1">
    <citation type="submission" date="2019-03" db="EMBL/GenBank/DDBJ databases">
        <title>Candidatus Syntrophosphaera thermopropionivorans: a novel player in syntrophic propionate oxidation during anaerobic digestion.</title>
        <authorList>
            <person name="Dyksma S."/>
        </authorList>
    </citation>
    <scope>NUCLEOTIDE SEQUENCE</scope>
    <source>
        <strain evidence="1">W5</strain>
    </source>
</reference>
<proteinExistence type="predicted"/>
<protein>
    <submittedName>
        <fullName evidence="1">Bifunctional 3,4-dihydroxy-2-butanone-4-phosphate synthase/GTP cyclohydrolase II</fullName>
        <ecNumber evidence="1">3.5.4.25</ecNumber>
        <ecNumber evidence="1">4.1.99.12</ecNumber>
    </submittedName>
</protein>
<keyword evidence="1" id="KW-0378">Hydrolase</keyword>
<evidence type="ECO:0000313" key="2">
    <source>
        <dbReference type="Proteomes" id="UP000294588"/>
    </source>
</evidence>
<dbReference type="Proteomes" id="UP000294588">
    <property type="component" value="Unassembled WGS sequence"/>
</dbReference>
<comment type="caution">
    <text evidence="1">The sequence shown here is derived from an EMBL/GenBank/DDBJ whole genome shotgun (WGS) entry which is preliminary data.</text>
</comment>
<dbReference type="EC" id="4.1.99.12" evidence="1"/>
<evidence type="ECO:0000313" key="1">
    <source>
        <dbReference type="EMBL" id="TDF72548.1"/>
    </source>
</evidence>
<keyword evidence="1" id="KW-0456">Lyase</keyword>
<dbReference type="EMBL" id="SMOG01000027">
    <property type="protein sequence ID" value="TDF72548.1"/>
    <property type="molecule type" value="Genomic_DNA"/>
</dbReference>
<organism evidence="1 2">
    <name type="scientific">Candidatus Syntrophosphaera thermopropionivorans</name>
    <dbReference type="NCBI Taxonomy" id="2593015"/>
    <lineage>
        <taxon>Bacteria</taxon>
        <taxon>Pseudomonadati</taxon>
        <taxon>Candidatus Cloacimonadota</taxon>
        <taxon>Candidatus Cloacimonadia</taxon>
        <taxon>Candidatus Cloacimonadales</taxon>
        <taxon>Candidatus Cloacimonadaceae</taxon>
        <taxon>Candidatus Syntrophosphaera</taxon>
    </lineage>
</organism>
<sequence length="407" mass="45167">MQDPKDKIEFCPIEEAINIIAGGGMLIVVDDENRENEGDLLMAAEAVTPAQVNFMITHGKGLLCVPMEAEDLQRLHIPLMTKYSTDRQGTKFTISVDAVEGTTTGISATERARTIRTLANPESKPEDFLRPGHIFPLLAEKGGVLKRAGHTEAAVDLAKMAGLAPVGAICEIIREDGEMARLDDLIPFAKKFGLRIVTIADLINYRRHKEKLVRCESRAKLPTFYGDFDILTYVSTVSDEYHIALVMGEIKKDEPTLVRVHSECLTGDALFSLRCDCGEQLKKAFELISEEGKGVILYMRQEGRGIGLLNKLRAYHLQDNGMDTVEANLNLGFPADLRDYGIGAQILKDLGLKKIRLMTNNPKKIVGLQGYGLEIVERVPLEIPARDTNLEYLQTKKNKLGHILNQV</sequence>